<organism evidence="1 2">
    <name type="scientific">Rhododendron molle</name>
    <name type="common">Chinese azalea</name>
    <name type="synonym">Azalea mollis</name>
    <dbReference type="NCBI Taxonomy" id="49168"/>
    <lineage>
        <taxon>Eukaryota</taxon>
        <taxon>Viridiplantae</taxon>
        <taxon>Streptophyta</taxon>
        <taxon>Embryophyta</taxon>
        <taxon>Tracheophyta</taxon>
        <taxon>Spermatophyta</taxon>
        <taxon>Magnoliopsida</taxon>
        <taxon>eudicotyledons</taxon>
        <taxon>Gunneridae</taxon>
        <taxon>Pentapetalae</taxon>
        <taxon>asterids</taxon>
        <taxon>Ericales</taxon>
        <taxon>Ericaceae</taxon>
        <taxon>Ericoideae</taxon>
        <taxon>Rhodoreae</taxon>
        <taxon>Rhododendron</taxon>
    </lineage>
</organism>
<name>A0ACC0LT95_RHOML</name>
<reference evidence="1" key="1">
    <citation type="submission" date="2022-02" db="EMBL/GenBank/DDBJ databases">
        <title>Plant Genome Project.</title>
        <authorList>
            <person name="Zhang R.-G."/>
        </authorList>
    </citation>
    <scope>NUCLEOTIDE SEQUENCE</scope>
    <source>
        <strain evidence="1">AT1</strain>
    </source>
</reference>
<accession>A0ACC0LT95</accession>
<keyword evidence="2" id="KW-1185">Reference proteome</keyword>
<proteinExistence type="predicted"/>
<dbReference type="Proteomes" id="UP001062846">
    <property type="component" value="Chromosome 11"/>
</dbReference>
<sequence length="177" mass="19560">MSESRSLLGLGPSSPHSLLGLPLKNAHGFQSLKPTSLRFSPTLCSIKGVPHPNPPSINRWSLDGATALVTGGTRGIGRAVVAELAGLEATVHTCARNGTELDKCLRGWEEEGLRVSGSVCDVSFRFPKHIPSLFLQIIRNNVVWNSQEERQVIFLLSLDNTHHRKVIKTTFYIRERR</sequence>
<gene>
    <name evidence="1" type="ORF">RHMOL_Rhmol11G0129200</name>
</gene>
<comment type="caution">
    <text evidence="1">The sequence shown here is derived from an EMBL/GenBank/DDBJ whole genome shotgun (WGS) entry which is preliminary data.</text>
</comment>
<dbReference type="EMBL" id="CM046398">
    <property type="protein sequence ID" value="KAI8531343.1"/>
    <property type="molecule type" value="Genomic_DNA"/>
</dbReference>
<protein>
    <submittedName>
        <fullName evidence="1">Uncharacterized protein</fullName>
    </submittedName>
</protein>
<evidence type="ECO:0000313" key="2">
    <source>
        <dbReference type="Proteomes" id="UP001062846"/>
    </source>
</evidence>
<evidence type="ECO:0000313" key="1">
    <source>
        <dbReference type="EMBL" id="KAI8531343.1"/>
    </source>
</evidence>